<dbReference type="NCBIfam" id="TIGR03349">
    <property type="entry name" value="IV_VI_DotU"/>
    <property type="match status" value="1"/>
</dbReference>
<sequence length="467" mass="51621">MSNSSELNGGNPMSPFEISRDADTNPQALGHFLLDDQNAYTDSNDSTDNIHQGTDFNRKAASSHGFQPYDTAQLRGESVQQRVAKAVASSTPLLEAAQPLLRALSEMPETIADVSQVQILKDGLKNELTLFSVVCDEADISWKKMAIVRYCLCTALDEAAHTMSWGVMSGWSQSNLLNHFEGDNDGGNKFFLLVGRLSMSPHEYADCLEILLRILGLGFEGRYSIIEDGDRQLTKIRQGLLTLLQSTRDTVPSALSPHGLVLQQFRKRRGIFIPVRVSMLLCGFLIASTFITSKYFLSVPESDLLKRMTALQRPVITQQPLAAAEQKLRLAILLKDEIAKQLVSVDETTSQSKVIFKGDTMFQVGSDKVRPEIMSVIERVAQEVHRVQGAVLIVGHTDSMPINKPGFPNNQVLSEKRAANVAHFMEKAGIPTNKIRFEGKGDIQPVGSNDDAAGRSQNRRVEIFVNY</sequence>
<dbReference type="CDD" id="cd07185">
    <property type="entry name" value="OmpA_C-like"/>
    <property type="match status" value="1"/>
</dbReference>
<dbReference type="Pfam" id="PF00691">
    <property type="entry name" value="OmpA"/>
    <property type="match status" value="1"/>
</dbReference>
<organism evidence="4 5">
    <name type="scientific">Yersinia hibernica</name>
    <dbReference type="NCBI Taxonomy" id="2339259"/>
    <lineage>
        <taxon>Bacteria</taxon>
        <taxon>Pseudomonadati</taxon>
        <taxon>Pseudomonadota</taxon>
        <taxon>Gammaproteobacteria</taxon>
        <taxon>Enterobacterales</taxon>
        <taxon>Yersiniaceae</taxon>
        <taxon>Yersinia</taxon>
    </lineage>
</organism>
<protein>
    <submittedName>
        <fullName evidence="4">Type VI secretion system protein TssL</fullName>
    </submittedName>
</protein>
<dbReference type="InterPro" id="IPR017732">
    <property type="entry name" value="T4/T6SS_DotU"/>
</dbReference>
<dbReference type="InterPro" id="IPR036737">
    <property type="entry name" value="OmpA-like_sf"/>
</dbReference>
<dbReference type="PANTHER" id="PTHR30329:SF19">
    <property type="entry name" value="OUTER MEMBRANE PROTEIN, OMPA FAMILY"/>
    <property type="match status" value="1"/>
</dbReference>
<dbReference type="RefSeq" id="WP_129197924.1">
    <property type="nucleotide sequence ID" value="NZ_CABHXI010000098.1"/>
</dbReference>
<dbReference type="Proteomes" id="UP000288804">
    <property type="component" value="Chromosome"/>
</dbReference>
<evidence type="ECO:0000313" key="4">
    <source>
        <dbReference type="EMBL" id="QAX80020.1"/>
    </source>
</evidence>
<evidence type="ECO:0000256" key="1">
    <source>
        <dbReference type="PROSITE-ProRule" id="PRU00473"/>
    </source>
</evidence>
<dbReference type="InterPro" id="IPR050330">
    <property type="entry name" value="Bact_OuterMem_StrucFunc"/>
</dbReference>
<dbReference type="NCBIfam" id="NF038228">
    <property type="entry name" value="IcmH_DotU_IVB"/>
    <property type="match status" value="1"/>
</dbReference>
<keyword evidence="1" id="KW-0472">Membrane</keyword>
<reference evidence="5" key="1">
    <citation type="submission" date="2018-09" db="EMBL/GenBank/DDBJ databases">
        <title>Yersinia hibernicus sp. nov.</title>
        <authorList>
            <person name="Nguyen S.V."/>
            <person name="Mundanda D.M."/>
            <person name="Anes J."/>
            <person name="Fanning S."/>
        </authorList>
    </citation>
    <scope>NUCLEOTIDE SEQUENCE [LARGE SCALE GENOMIC DNA]</scope>
    <source>
        <strain evidence="5">CFS1934</strain>
    </source>
</reference>
<gene>
    <name evidence="4" type="primary">tssL</name>
    <name evidence="4" type="ORF">D5F51_16605</name>
</gene>
<evidence type="ECO:0000259" key="3">
    <source>
        <dbReference type="PROSITE" id="PS51123"/>
    </source>
</evidence>
<accession>A0ABX5R307</accession>
<evidence type="ECO:0000256" key="2">
    <source>
        <dbReference type="SAM" id="MobiDB-lite"/>
    </source>
</evidence>
<dbReference type="InterPro" id="IPR038522">
    <property type="entry name" value="T4/T6SS_DotU_sf"/>
</dbReference>
<dbReference type="Gene3D" id="3.30.1330.60">
    <property type="entry name" value="OmpA-like domain"/>
    <property type="match status" value="1"/>
</dbReference>
<name>A0ABX5R307_9GAMM</name>
<dbReference type="PANTHER" id="PTHR30329">
    <property type="entry name" value="STATOR ELEMENT OF FLAGELLAR MOTOR COMPLEX"/>
    <property type="match status" value="1"/>
</dbReference>
<dbReference type="PROSITE" id="PS51123">
    <property type="entry name" value="OMPA_2"/>
    <property type="match status" value="1"/>
</dbReference>
<dbReference type="SUPFAM" id="SSF103088">
    <property type="entry name" value="OmpA-like"/>
    <property type="match status" value="1"/>
</dbReference>
<evidence type="ECO:0000313" key="5">
    <source>
        <dbReference type="Proteomes" id="UP000288804"/>
    </source>
</evidence>
<dbReference type="Pfam" id="PF09850">
    <property type="entry name" value="DotU"/>
    <property type="match status" value="1"/>
</dbReference>
<dbReference type="InterPro" id="IPR006665">
    <property type="entry name" value="OmpA-like"/>
</dbReference>
<feature type="region of interest" description="Disordered" evidence="2">
    <location>
        <begin position="1"/>
        <end position="22"/>
    </location>
</feature>
<dbReference type="NCBIfam" id="TIGR03350">
    <property type="entry name" value="type_VI_ompA"/>
    <property type="match status" value="1"/>
</dbReference>
<keyword evidence="5" id="KW-1185">Reference proteome</keyword>
<feature type="domain" description="OmpA-like" evidence="3">
    <location>
        <begin position="349"/>
        <end position="467"/>
    </location>
</feature>
<dbReference type="EMBL" id="CP032487">
    <property type="protein sequence ID" value="QAX80020.1"/>
    <property type="molecule type" value="Genomic_DNA"/>
</dbReference>
<dbReference type="InterPro" id="IPR017733">
    <property type="entry name" value="OmpA-like_dom_proteobacteria"/>
</dbReference>
<dbReference type="Gene3D" id="1.25.40.590">
    <property type="entry name" value="Type IV / VI secretion system, DotU"/>
    <property type="match status" value="1"/>
</dbReference>
<proteinExistence type="predicted"/>